<dbReference type="Pfam" id="PF13188">
    <property type="entry name" value="PAS_8"/>
    <property type="match status" value="1"/>
</dbReference>
<evidence type="ECO:0000313" key="17">
    <source>
        <dbReference type="Proteomes" id="UP000094291"/>
    </source>
</evidence>
<dbReference type="SUPFAM" id="SSF55890">
    <property type="entry name" value="Sporulation response regulatory protein Spo0B"/>
    <property type="match status" value="1"/>
</dbReference>
<dbReference type="InterPro" id="IPR033463">
    <property type="entry name" value="sCache_3"/>
</dbReference>
<evidence type="ECO:0000256" key="10">
    <source>
        <dbReference type="ARBA" id="ARBA00022840"/>
    </source>
</evidence>
<reference evidence="16 17" key="1">
    <citation type="submission" date="2016-08" db="EMBL/GenBank/DDBJ databases">
        <authorList>
            <person name="Seilhamer J.J."/>
        </authorList>
    </citation>
    <scope>NUCLEOTIDE SEQUENCE [LARGE SCALE GENOMIC DNA]</scope>
    <source>
        <strain evidence="16 17">PH27A</strain>
    </source>
</reference>
<evidence type="ECO:0000256" key="12">
    <source>
        <dbReference type="ARBA" id="ARBA00023012"/>
    </source>
</evidence>
<dbReference type="SMART" id="SM00091">
    <property type="entry name" value="PAS"/>
    <property type="match status" value="1"/>
</dbReference>
<accession>A0A1E2VE06</accession>
<dbReference type="PANTHER" id="PTHR44936">
    <property type="entry name" value="SENSOR PROTEIN CREC"/>
    <property type="match status" value="1"/>
</dbReference>
<dbReference type="GO" id="GO:0005886">
    <property type="term" value="C:plasma membrane"/>
    <property type="evidence" value="ECO:0007669"/>
    <property type="project" value="UniProtKB-SubCell"/>
</dbReference>
<dbReference type="GO" id="GO:0005524">
    <property type="term" value="F:ATP binding"/>
    <property type="evidence" value="ECO:0007669"/>
    <property type="project" value="UniProtKB-KW"/>
</dbReference>
<dbReference type="PROSITE" id="PS50109">
    <property type="entry name" value="HIS_KIN"/>
    <property type="match status" value="1"/>
</dbReference>
<dbReference type="Gene3D" id="3.30.565.10">
    <property type="entry name" value="Histidine kinase-like ATPase, C-terminal domain"/>
    <property type="match status" value="1"/>
</dbReference>
<name>A0A1E2VE06_9GAMM</name>
<dbReference type="InterPro" id="IPR029151">
    <property type="entry name" value="Sensor-like_sf"/>
</dbReference>
<dbReference type="SUPFAM" id="SSF55785">
    <property type="entry name" value="PYP-like sensor domain (PAS domain)"/>
    <property type="match status" value="1"/>
</dbReference>
<keyword evidence="11 14" id="KW-1133">Transmembrane helix</keyword>
<comment type="subcellular location">
    <subcellularLocation>
        <location evidence="2">Cell membrane</location>
        <topology evidence="2">Multi-pass membrane protein</topology>
    </subcellularLocation>
</comment>
<dbReference type="InterPro" id="IPR000014">
    <property type="entry name" value="PAS"/>
</dbReference>
<evidence type="ECO:0000256" key="8">
    <source>
        <dbReference type="ARBA" id="ARBA00022741"/>
    </source>
</evidence>
<evidence type="ECO:0000256" key="9">
    <source>
        <dbReference type="ARBA" id="ARBA00022777"/>
    </source>
</evidence>
<evidence type="ECO:0000256" key="14">
    <source>
        <dbReference type="SAM" id="Phobius"/>
    </source>
</evidence>
<organism evidence="16 17">
    <name type="scientific">Terasakiispira papahanaumokuakeensis</name>
    <dbReference type="NCBI Taxonomy" id="197479"/>
    <lineage>
        <taxon>Bacteria</taxon>
        <taxon>Pseudomonadati</taxon>
        <taxon>Pseudomonadota</taxon>
        <taxon>Gammaproteobacteria</taxon>
        <taxon>Oceanospirillales</taxon>
        <taxon>Terasakiispira</taxon>
    </lineage>
</organism>
<dbReference type="SMART" id="SM00387">
    <property type="entry name" value="HATPase_c"/>
    <property type="match status" value="1"/>
</dbReference>
<comment type="caution">
    <text evidence="16">The sequence shown here is derived from an EMBL/GenBank/DDBJ whole genome shotgun (WGS) entry which is preliminary data.</text>
</comment>
<keyword evidence="7 14" id="KW-0812">Transmembrane</keyword>
<evidence type="ECO:0000256" key="5">
    <source>
        <dbReference type="ARBA" id="ARBA00022553"/>
    </source>
</evidence>
<dbReference type="STRING" id="197479.BFW38_06235"/>
<feature type="domain" description="Histidine kinase" evidence="15">
    <location>
        <begin position="306"/>
        <end position="519"/>
    </location>
</feature>
<keyword evidence="13 14" id="KW-0472">Membrane</keyword>
<evidence type="ECO:0000256" key="2">
    <source>
        <dbReference type="ARBA" id="ARBA00004651"/>
    </source>
</evidence>
<dbReference type="InterPro" id="IPR050980">
    <property type="entry name" value="2C_sensor_his_kinase"/>
</dbReference>
<dbReference type="Proteomes" id="UP000094291">
    <property type="component" value="Unassembled WGS sequence"/>
</dbReference>
<keyword evidence="6" id="KW-0808">Transferase</keyword>
<dbReference type="Pfam" id="PF17203">
    <property type="entry name" value="sCache_3_2"/>
    <property type="match status" value="1"/>
</dbReference>
<keyword evidence="10" id="KW-0067">ATP-binding</keyword>
<gene>
    <name evidence="16" type="ORF">BFW38_06235</name>
</gene>
<dbReference type="PANTHER" id="PTHR44936:SF10">
    <property type="entry name" value="SENSOR PROTEIN RSTB"/>
    <property type="match status" value="1"/>
</dbReference>
<dbReference type="EC" id="2.7.13.3" evidence="3"/>
<dbReference type="SUPFAM" id="SSF103190">
    <property type="entry name" value="Sensory domain-like"/>
    <property type="match status" value="1"/>
</dbReference>
<proteinExistence type="predicted"/>
<protein>
    <recommendedName>
        <fullName evidence="3">histidine kinase</fullName>
        <ecNumber evidence="3">2.7.13.3</ecNumber>
    </recommendedName>
</protein>
<evidence type="ECO:0000256" key="3">
    <source>
        <dbReference type="ARBA" id="ARBA00012438"/>
    </source>
</evidence>
<keyword evidence="5" id="KW-0597">Phosphoprotein</keyword>
<evidence type="ECO:0000256" key="6">
    <source>
        <dbReference type="ARBA" id="ARBA00022679"/>
    </source>
</evidence>
<dbReference type="CDD" id="cd00130">
    <property type="entry name" value="PAS"/>
    <property type="match status" value="1"/>
</dbReference>
<keyword evidence="12" id="KW-0902">Two-component regulatory system</keyword>
<dbReference type="InterPro" id="IPR005467">
    <property type="entry name" value="His_kinase_dom"/>
</dbReference>
<dbReference type="InterPro" id="IPR035965">
    <property type="entry name" value="PAS-like_dom_sf"/>
</dbReference>
<keyword evidence="9" id="KW-0418">Kinase</keyword>
<dbReference type="InterPro" id="IPR016120">
    <property type="entry name" value="Sig_transdc_His_kin_SpoOB"/>
</dbReference>
<keyword evidence="17" id="KW-1185">Reference proteome</keyword>
<feature type="transmembrane region" description="Helical" evidence="14">
    <location>
        <begin position="158"/>
        <end position="177"/>
    </location>
</feature>
<dbReference type="Gene3D" id="3.30.450.20">
    <property type="entry name" value="PAS domain"/>
    <property type="match status" value="2"/>
</dbReference>
<keyword evidence="4" id="KW-1003">Cell membrane</keyword>
<dbReference type="Pfam" id="PF02518">
    <property type="entry name" value="HATPase_c"/>
    <property type="match status" value="1"/>
</dbReference>
<evidence type="ECO:0000256" key="4">
    <source>
        <dbReference type="ARBA" id="ARBA00022475"/>
    </source>
</evidence>
<dbReference type="AlphaFoldDB" id="A0A1E2VE06"/>
<dbReference type="PRINTS" id="PR00344">
    <property type="entry name" value="BCTRLSENSOR"/>
</dbReference>
<comment type="catalytic activity">
    <reaction evidence="1">
        <text>ATP + protein L-histidine = ADP + protein N-phospho-L-histidine.</text>
        <dbReference type="EC" id="2.7.13.3"/>
    </reaction>
</comment>
<dbReference type="Pfam" id="PF14689">
    <property type="entry name" value="SPOB_a"/>
    <property type="match status" value="1"/>
</dbReference>
<evidence type="ECO:0000256" key="7">
    <source>
        <dbReference type="ARBA" id="ARBA00022692"/>
    </source>
</evidence>
<dbReference type="InterPro" id="IPR036890">
    <property type="entry name" value="HATPase_C_sf"/>
</dbReference>
<evidence type="ECO:0000259" key="15">
    <source>
        <dbReference type="PROSITE" id="PS50109"/>
    </source>
</evidence>
<evidence type="ECO:0000256" key="13">
    <source>
        <dbReference type="ARBA" id="ARBA00023136"/>
    </source>
</evidence>
<sequence>MTLVAAFTLFNQQLVTSLEQAQSRRVENLALSVAQRPDVVQALNHQPSGSVRSDPALQAAIEALRQQAGMDFIVLMTPASQRLTHPDPDKIGHHFQGDDEAAALAGSVYTSRAAGTLGVSLRGFAPVKDQAQNIIGAVSVGVTMNRLTPLWDRHRTQLVLTLMLIGVVGAIVAMWFARTVKRQLLNMEPQDIAYLVQQRQAMLDAIQEGVLAVDAEGRLTMLNPAGRQLLSRLSRPLPEPGEWLFQRFPEFKRPRLQSEAGAQARDDGAFAYQTVTLDGVTLLVSYQSVLWHDETLGALFTFRDKDAVHLLAEELTGVHRYAEALRASTHEFKNKLHVIQGLLHLQDYATLNDYLQSVQDARLAPSEMLATQLHEPVLIGFLLGKQSEARERGVQFDLQVESQIPASSSPRAVHDLVTVVGNIIENAFEALLDQPSPHLVMTLAREDDALWLQCQDNGPGIDPDLLPHVLAKGVSAKGEGRGLGLSMVKARLDDVGGDISVYSTPGQGTLIEIMYPYWSEYDANEH</sequence>
<dbReference type="SUPFAM" id="SSF55874">
    <property type="entry name" value="ATPase domain of HSP90 chaperone/DNA topoisomerase II/histidine kinase"/>
    <property type="match status" value="1"/>
</dbReference>
<dbReference type="GO" id="GO:0000155">
    <property type="term" value="F:phosphorelay sensor kinase activity"/>
    <property type="evidence" value="ECO:0007669"/>
    <property type="project" value="InterPro"/>
</dbReference>
<dbReference type="Gene3D" id="1.10.287.130">
    <property type="match status" value="1"/>
</dbReference>
<keyword evidence="8" id="KW-0547">Nucleotide-binding</keyword>
<evidence type="ECO:0000256" key="11">
    <source>
        <dbReference type="ARBA" id="ARBA00022989"/>
    </source>
</evidence>
<dbReference type="InterPro" id="IPR039506">
    <property type="entry name" value="SPOB_a"/>
</dbReference>
<dbReference type="EMBL" id="MDTQ01000001">
    <property type="protein sequence ID" value="ODC05240.1"/>
    <property type="molecule type" value="Genomic_DNA"/>
</dbReference>
<evidence type="ECO:0000256" key="1">
    <source>
        <dbReference type="ARBA" id="ARBA00000085"/>
    </source>
</evidence>
<dbReference type="InterPro" id="IPR003594">
    <property type="entry name" value="HATPase_dom"/>
</dbReference>
<evidence type="ECO:0000313" key="16">
    <source>
        <dbReference type="EMBL" id="ODC05240.1"/>
    </source>
</evidence>
<dbReference type="InterPro" id="IPR004358">
    <property type="entry name" value="Sig_transdc_His_kin-like_C"/>
</dbReference>